<evidence type="ECO:0000313" key="2">
    <source>
        <dbReference type="EMBL" id="KAH7030705.1"/>
    </source>
</evidence>
<dbReference type="AlphaFoldDB" id="A0A9P8Y8M1"/>
<feature type="region of interest" description="Disordered" evidence="1">
    <location>
        <begin position="95"/>
        <end position="160"/>
    </location>
</feature>
<dbReference type="EMBL" id="JAGTJQ010000005">
    <property type="protein sequence ID" value="KAH7030705.1"/>
    <property type="molecule type" value="Genomic_DNA"/>
</dbReference>
<proteinExistence type="predicted"/>
<gene>
    <name evidence="2" type="ORF">B0I36DRAFT_348900</name>
</gene>
<name>A0A9P8Y8M1_9PEZI</name>
<feature type="compositionally biased region" description="Low complexity" evidence="1">
    <location>
        <begin position="19"/>
        <end position="29"/>
    </location>
</feature>
<dbReference type="OrthoDB" id="4778178at2759"/>
<keyword evidence="3" id="KW-1185">Reference proteome</keyword>
<protein>
    <submittedName>
        <fullName evidence="2">Uncharacterized protein</fullName>
    </submittedName>
</protein>
<evidence type="ECO:0000256" key="1">
    <source>
        <dbReference type="SAM" id="MobiDB-lite"/>
    </source>
</evidence>
<comment type="caution">
    <text evidence="2">The sequence shown here is derived from an EMBL/GenBank/DDBJ whole genome shotgun (WGS) entry which is preliminary data.</text>
</comment>
<sequence>MASPLDLSESSFGSDNARRPLPSSLRPAPLTIPPRNPARATASPPGPEHAEAATAKGGVTAPSAGLAPKRRSVASRLGSIISKFEMLDAVSTADAASAQSSFLPGTAYPRENRHVPPAAGRMAGASRHSIELSPYRVNRPSQRLRSSAGQSSAMLISPGS</sequence>
<feature type="region of interest" description="Disordered" evidence="1">
    <location>
        <begin position="1"/>
        <end position="72"/>
    </location>
</feature>
<dbReference type="Proteomes" id="UP000756346">
    <property type="component" value="Unassembled WGS sequence"/>
</dbReference>
<dbReference type="GeneID" id="70186284"/>
<dbReference type="RefSeq" id="XP_046012385.1">
    <property type="nucleotide sequence ID" value="XM_046156738.1"/>
</dbReference>
<feature type="compositionally biased region" description="Polar residues" evidence="1">
    <location>
        <begin position="139"/>
        <end position="160"/>
    </location>
</feature>
<reference evidence="2" key="1">
    <citation type="journal article" date="2021" name="Nat. Commun.">
        <title>Genetic determinants of endophytism in the Arabidopsis root mycobiome.</title>
        <authorList>
            <person name="Mesny F."/>
            <person name="Miyauchi S."/>
            <person name="Thiergart T."/>
            <person name="Pickel B."/>
            <person name="Atanasova L."/>
            <person name="Karlsson M."/>
            <person name="Huettel B."/>
            <person name="Barry K.W."/>
            <person name="Haridas S."/>
            <person name="Chen C."/>
            <person name="Bauer D."/>
            <person name="Andreopoulos W."/>
            <person name="Pangilinan J."/>
            <person name="LaButti K."/>
            <person name="Riley R."/>
            <person name="Lipzen A."/>
            <person name="Clum A."/>
            <person name="Drula E."/>
            <person name="Henrissat B."/>
            <person name="Kohler A."/>
            <person name="Grigoriev I.V."/>
            <person name="Martin F.M."/>
            <person name="Hacquard S."/>
        </authorList>
    </citation>
    <scope>NUCLEOTIDE SEQUENCE</scope>
    <source>
        <strain evidence="2">MPI-CAGE-CH-0230</strain>
    </source>
</reference>
<accession>A0A9P8Y8M1</accession>
<evidence type="ECO:0000313" key="3">
    <source>
        <dbReference type="Proteomes" id="UP000756346"/>
    </source>
</evidence>
<organism evidence="2 3">
    <name type="scientific">Microdochium trichocladiopsis</name>
    <dbReference type="NCBI Taxonomy" id="1682393"/>
    <lineage>
        <taxon>Eukaryota</taxon>
        <taxon>Fungi</taxon>
        <taxon>Dikarya</taxon>
        <taxon>Ascomycota</taxon>
        <taxon>Pezizomycotina</taxon>
        <taxon>Sordariomycetes</taxon>
        <taxon>Xylariomycetidae</taxon>
        <taxon>Xylariales</taxon>
        <taxon>Microdochiaceae</taxon>
        <taxon>Microdochium</taxon>
    </lineage>
</organism>